<dbReference type="GO" id="GO:0016705">
    <property type="term" value="F:oxidoreductase activity, acting on paired donors, with incorporation or reduction of molecular oxygen"/>
    <property type="evidence" value="ECO:0007669"/>
    <property type="project" value="InterPro"/>
</dbReference>
<comment type="function">
    <text evidence="2">May be involved in the metabolism of insect hormones and in the breakdown of synthetic insecticides.</text>
</comment>
<name>A0AAU9U1D8_EUPED</name>
<proteinExistence type="inferred from homology"/>
<dbReference type="PRINTS" id="PR00385">
    <property type="entry name" value="P450"/>
</dbReference>
<evidence type="ECO:0000256" key="1">
    <source>
        <dbReference type="ARBA" id="ARBA00001971"/>
    </source>
</evidence>
<dbReference type="PRINTS" id="PR00463">
    <property type="entry name" value="EP450I"/>
</dbReference>
<comment type="similarity">
    <text evidence="5">Belongs to the cytochrome P450 family.</text>
</comment>
<keyword evidence="16" id="KW-1185">Reference proteome</keyword>
<comment type="subcellular location">
    <subcellularLocation>
        <location evidence="4">Endoplasmic reticulum membrane</location>
        <topology evidence="4">Peripheral membrane protein</topology>
    </subcellularLocation>
    <subcellularLocation>
        <location evidence="3">Microsome membrane</location>
        <topology evidence="3">Peripheral membrane protein</topology>
    </subcellularLocation>
</comment>
<dbReference type="GO" id="GO:0020037">
    <property type="term" value="F:heme binding"/>
    <property type="evidence" value="ECO:0007669"/>
    <property type="project" value="InterPro"/>
</dbReference>
<evidence type="ECO:0000256" key="10">
    <source>
        <dbReference type="ARBA" id="ARBA00023002"/>
    </source>
</evidence>
<keyword evidence="10" id="KW-0560">Oxidoreductase</keyword>
<comment type="caution">
    <text evidence="15">The sequence shown here is derived from an EMBL/GenBank/DDBJ whole genome shotgun (WGS) entry which is preliminary data.</text>
</comment>
<dbReference type="GO" id="GO:0004497">
    <property type="term" value="F:monooxygenase activity"/>
    <property type="evidence" value="ECO:0007669"/>
    <property type="project" value="UniProtKB-KW"/>
</dbReference>
<comment type="cofactor">
    <cofactor evidence="1 14">
        <name>heme</name>
        <dbReference type="ChEBI" id="CHEBI:30413"/>
    </cofactor>
</comment>
<dbReference type="EMBL" id="CAKOGL010000013">
    <property type="protein sequence ID" value="CAH2093679.1"/>
    <property type="molecule type" value="Genomic_DNA"/>
</dbReference>
<evidence type="ECO:0000313" key="16">
    <source>
        <dbReference type="Proteomes" id="UP001153954"/>
    </source>
</evidence>
<dbReference type="InterPro" id="IPR036396">
    <property type="entry name" value="Cyt_P450_sf"/>
</dbReference>
<keyword evidence="6 14" id="KW-0349">Heme</keyword>
<evidence type="ECO:0000256" key="11">
    <source>
        <dbReference type="ARBA" id="ARBA00023004"/>
    </source>
</evidence>
<dbReference type="GO" id="GO:0005506">
    <property type="term" value="F:iron ion binding"/>
    <property type="evidence" value="ECO:0007669"/>
    <property type="project" value="InterPro"/>
</dbReference>
<dbReference type="SUPFAM" id="SSF48264">
    <property type="entry name" value="Cytochrome P450"/>
    <property type="match status" value="1"/>
</dbReference>
<dbReference type="Proteomes" id="UP001153954">
    <property type="component" value="Unassembled WGS sequence"/>
</dbReference>
<reference evidence="15" key="1">
    <citation type="submission" date="2022-03" db="EMBL/GenBank/DDBJ databases">
        <authorList>
            <person name="Tunstrom K."/>
        </authorList>
    </citation>
    <scope>NUCLEOTIDE SEQUENCE</scope>
</reference>
<evidence type="ECO:0008006" key="17">
    <source>
        <dbReference type="Google" id="ProtNLM"/>
    </source>
</evidence>
<dbReference type="AlphaFoldDB" id="A0AAU9U1D8"/>
<dbReference type="PANTHER" id="PTHR24291">
    <property type="entry name" value="CYTOCHROME P450 FAMILY 4"/>
    <property type="match status" value="1"/>
</dbReference>
<dbReference type="Pfam" id="PF00067">
    <property type="entry name" value="p450"/>
    <property type="match status" value="1"/>
</dbReference>
<feature type="binding site" description="axial binding residue" evidence="14">
    <location>
        <position position="444"/>
    </location>
    <ligand>
        <name>heme</name>
        <dbReference type="ChEBI" id="CHEBI:30413"/>
    </ligand>
    <ligandPart>
        <name>Fe</name>
        <dbReference type="ChEBI" id="CHEBI:18248"/>
    </ligandPart>
</feature>
<keyword evidence="7 14" id="KW-0479">Metal-binding</keyword>
<evidence type="ECO:0000256" key="5">
    <source>
        <dbReference type="ARBA" id="ARBA00010617"/>
    </source>
</evidence>
<evidence type="ECO:0000256" key="7">
    <source>
        <dbReference type="ARBA" id="ARBA00022723"/>
    </source>
</evidence>
<keyword evidence="8" id="KW-0256">Endoplasmic reticulum</keyword>
<evidence type="ECO:0000313" key="15">
    <source>
        <dbReference type="EMBL" id="CAH2093679.1"/>
    </source>
</evidence>
<keyword evidence="12" id="KW-0503">Monooxygenase</keyword>
<evidence type="ECO:0000256" key="9">
    <source>
        <dbReference type="ARBA" id="ARBA00022848"/>
    </source>
</evidence>
<keyword evidence="9" id="KW-0492">Microsome</keyword>
<dbReference type="GO" id="GO:0005789">
    <property type="term" value="C:endoplasmic reticulum membrane"/>
    <property type="evidence" value="ECO:0007669"/>
    <property type="project" value="UniProtKB-SubCell"/>
</dbReference>
<keyword evidence="13" id="KW-0472">Membrane</keyword>
<dbReference type="Gene3D" id="1.10.630.10">
    <property type="entry name" value="Cytochrome P450"/>
    <property type="match status" value="1"/>
</dbReference>
<evidence type="ECO:0000256" key="13">
    <source>
        <dbReference type="ARBA" id="ARBA00023136"/>
    </source>
</evidence>
<evidence type="ECO:0000256" key="6">
    <source>
        <dbReference type="ARBA" id="ARBA00022617"/>
    </source>
</evidence>
<evidence type="ECO:0000256" key="12">
    <source>
        <dbReference type="ARBA" id="ARBA00023033"/>
    </source>
</evidence>
<protein>
    <recommendedName>
        <fullName evidence="17">Cytochrome P450</fullName>
    </recommendedName>
</protein>
<organism evidence="15 16">
    <name type="scientific">Euphydryas editha</name>
    <name type="common">Edith's checkerspot</name>
    <dbReference type="NCBI Taxonomy" id="104508"/>
    <lineage>
        <taxon>Eukaryota</taxon>
        <taxon>Metazoa</taxon>
        <taxon>Ecdysozoa</taxon>
        <taxon>Arthropoda</taxon>
        <taxon>Hexapoda</taxon>
        <taxon>Insecta</taxon>
        <taxon>Pterygota</taxon>
        <taxon>Neoptera</taxon>
        <taxon>Endopterygota</taxon>
        <taxon>Lepidoptera</taxon>
        <taxon>Glossata</taxon>
        <taxon>Ditrysia</taxon>
        <taxon>Papilionoidea</taxon>
        <taxon>Nymphalidae</taxon>
        <taxon>Nymphalinae</taxon>
        <taxon>Euphydryas</taxon>
    </lineage>
</organism>
<dbReference type="PANTHER" id="PTHR24291:SF189">
    <property type="entry name" value="CYTOCHROME P450 4C3-RELATED"/>
    <property type="match status" value="1"/>
</dbReference>
<evidence type="ECO:0000256" key="4">
    <source>
        <dbReference type="ARBA" id="ARBA00004406"/>
    </source>
</evidence>
<accession>A0AAU9U1D8</accession>
<evidence type="ECO:0000256" key="14">
    <source>
        <dbReference type="PIRSR" id="PIRSR602401-1"/>
    </source>
</evidence>
<keyword evidence="11 14" id="KW-0408">Iron</keyword>
<evidence type="ECO:0000256" key="8">
    <source>
        <dbReference type="ARBA" id="ARBA00022824"/>
    </source>
</evidence>
<gene>
    <name evidence="15" type="ORF">EEDITHA_LOCUS9322</name>
</gene>
<dbReference type="InterPro" id="IPR001128">
    <property type="entry name" value="Cyt_P450"/>
</dbReference>
<evidence type="ECO:0000256" key="2">
    <source>
        <dbReference type="ARBA" id="ARBA00003690"/>
    </source>
</evidence>
<sequence>MWPVLLSISLVLGIWFRWRYKNRRLLEIAKKMPGPPALPLFGNALKFMCQPEEFVRVLTELIRDYGDVLRFWLAADLNVVVSNPDDIKLLLTNNKTSNKGPQYKYMADVIGGGILSGSGIAWRKHRKIATPNYGKRAIESYNDIFNKEVDWLVDKFKSLCKSQEIDIYKYIVQCTSYTVCQTLMGLSKEETMGLPHLQNLIDNSPTLYNIVFDRMTKWYLQIDPIFWLTKSSQQQKQFKQQMTDLSTTVLKLRMKKLADLDDKLYLMNTIEDSLKNTQLSVIDRFILSNELDSKELIDETFTVFTSSQEASAKISSFLLLMMAFHPTCQEKLYAEIVDVLGSEDKPITDDDLKQMPYLEMAFKEVLRLFPIGAMMQRTINEDIAISSYTIPAGSSLVVPVYHIHRDPRFWEDPDSFDPERFTQENIKKRPTYCYIPFSLGPMDCLGRYFGAKLIKTIVVKILQKFKATSNNHYKNLRVIISISATSLDGFHLNLTPREVE</sequence>
<dbReference type="InterPro" id="IPR050196">
    <property type="entry name" value="Cytochrome_P450_Monoox"/>
</dbReference>
<dbReference type="InterPro" id="IPR002401">
    <property type="entry name" value="Cyt_P450_E_grp-I"/>
</dbReference>
<evidence type="ECO:0000256" key="3">
    <source>
        <dbReference type="ARBA" id="ARBA00004174"/>
    </source>
</evidence>